<dbReference type="Proteomes" id="UP000177515">
    <property type="component" value="Chromosome 1"/>
</dbReference>
<keyword evidence="2" id="KW-0449">Lipoprotein</keyword>
<evidence type="ECO:0000313" key="5">
    <source>
        <dbReference type="EMBL" id="AOZ05044.1"/>
    </source>
</evidence>
<dbReference type="PANTHER" id="PTHR30203">
    <property type="entry name" value="OUTER MEMBRANE CATION EFFLUX PROTEIN"/>
    <property type="match status" value="1"/>
</dbReference>
<feature type="region of interest" description="Disordered" evidence="4">
    <location>
        <begin position="515"/>
        <end position="551"/>
    </location>
</feature>
<accession>A0ABN4TLX8</accession>
<keyword evidence="3" id="KW-0175">Coiled coil</keyword>
<dbReference type="RefSeq" id="WP_071068606.1">
    <property type="nucleotide sequence ID" value="NZ_CP017754.1"/>
</dbReference>
<reference evidence="5 6" key="1">
    <citation type="submission" date="2016-10" db="EMBL/GenBank/DDBJ databases">
        <title>Complete genome sequences of three Cupriavidus strains isolated from various Malaysian environments.</title>
        <authorList>
            <person name="Abdullah A.A.-A."/>
            <person name="Shafie N.A.H."/>
            <person name="Lau N.S."/>
        </authorList>
    </citation>
    <scope>NUCLEOTIDE SEQUENCE [LARGE SCALE GENOMIC DNA]</scope>
    <source>
        <strain evidence="5 6">USMAA1020</strain>
    </source>
</reference>
<dbReference type="EMBL" id="CP017754">
    <property type="protein sequence ID" value="AOZ05044.1"/>
    <property type="molecule type" value="Genomic_DNA"/>
</dbReference>
<evidence type="ECO:0000256" key="4">
    <source>
        <dbReference type="SAM" id="MobiDB-lite"/>
    </source>
</evidence>
<feature type="compositionally biased region" description="Basic and acidic residues" evidence="4">
    <location>
        <begin position="515"/>
        <end position="526"/>
    </location>
</feature>
<name>A0ABN4TLX8_9BURK</name>
<dbReference type="SUPFAM" id="SSF56954">
    <property type="entry name" value="Outer membrane efflux proteins (OEP)"/>
    <property type="match status" value="1"/>
</dbReference>
<sequence>MGRPAGVNASPAPVLRLRHLRRRAVLAACLALAAGCTVGPDFRPPQPPLDSGYTMPPAPPRTAQAEGSHGGAQVLDDGADVPERWWTLFGSPALDRTVEAALAANPGVAQARARLEQAGHDLAARSGATQWPAIDARLSSTRQQVDIKSLGITAFPSPGPFTLYGASVQVSYVLDLFGAQRRELEGLRAAVDYQRFEWQAARLALAANVVTAAIREAGLRAQIAELRAQTAAQRRSLDITRARLAAGGVAEVDVRRQQGVLDQTEAQLPGLARQLAACRHQLAVYLGLAPAGTSDDDSASDHSSGEGAVPAFDLDTLHLPAALPLSLPSTLAQRRPDIAAAQALLQQASANIGVATANLYPQLTLSGSAGTQGLSAGDLFRSLNVWSLAAGLAQPVFHGGELLERRRSAQAAYAQSLAAYRQVVLQGLLEVADALRALEADALALRARADAAQRARETLDIVAAQYRAGGVSQLALLDAERQYRQAAQDLVQAQAARLADSAALLQALGGGWWQETERETETEARTEPAPAARAAHPRAGADGASMAQRAR</sequence>
<evidence type="ECO:0000256" key="3">
    <source>
        <dbReference type="SAM" id="Coils"/>
    </source>
</evidence>
<feature type="region of interest" description="Disordered" evidence="4">
    <location>
        <begin position="43"/>
        <end position="76"/>
    </location>
</feature>
<keyword evidence="2" id="KW-1134">Transmembrane beta strand</keyword>
<comment type="similarity">
    <text evidence="1 2">Belongs to the outer membrane factor (OMF) (TC 1.B.17) family.</text>
</comment>
<evidence type="ECO:0000313" key="6">
    <source>
        <dbReference type="Proteomes" id="UP000177515"/>
    </source>
</evidence>
<dbReference type="Gene3D" id="1.20.1600.10">
    <property type="entry name" value="Outer membrane efflux proteins (OEP)"/>
    <property type="match status" value="1"/>
</dbReference>
<keyword evidence="2" id="KW-0564">Palmitate</keyword>
<dbReference type="InterPro" id="IPR010131">
    <property type="entry name" value="MdtP/NodT-like"/>
</dbReference>
<comment type="subcellular location">
    <subcellularLocation>
        <location evidence="2">Cell membrane</location>
        <topology evidence="2">Lipid-anchor</topology>
    </subcellularLocation>
</comment>
<protein>
    <submittedName>
        <fullName evidence="5">ABC transporter permease</fullName>
    </submittedName>
</protein>
<dbReference type="NCBIfam" id="TIGR01845">
    <property type="entry name" value="outer_NodT"/>
    <property type="match status" value="1"/>
</dbReference>
<dbReference type="InterPro" id="IPR003423">
    <property type="entry name" value="OMP_efflux"/>
</dbReference>
<keyword evidence="2" id="KW-0812">Transmembrane</keyword>
<dbReference type="PANTHER" id="PTHR30203:SF33">
    <property type="entry name" value="BLR4455 PROTEIN"/>
    <property type="match status" value="1"/>
</dbReference>
<evidence type="ECO:0000256" key="2">
    <source>
        <dbReference type="RuleBase" id="RU362097"/>
    </source>
</evidence>
<keyword evidence="2" id="KW-0472">Membrane</keyword>
<feature type="compositionally biased region" description="Low complexity" evidence="4">
    <location>
        <begin position="527"/>
        <end position="538"/>
    </location>
</feature>
<feature type="coiled-coil region" evidence="3">
    <location>
        <begin position="435"/>
        <end position="496"/>
    </location>
</feature>
<proteinExistence type="inferred from homology"/>
<keyword evidence="6" id="KW-1185">Reference proteome</keyword>
<gene>
    <name evidence="5" type="ORF">BKK80_03805</name>
</gene>
<organism evidence="5 6">
    <name type="scientific">Cupriavidus malaysiensis</name>
    <dbReference type="NCBI Taxonomy" id="367825"/>
    <lineage>
        <taxon>Bacteria</taxon>
        <taxon>Pseudomonadati</taxon>
        <taxon>Pseudomonadota</taxon>
        <taxon>Betaproteobacteria</taxon>
        <taxon>Burkholderiales</taxon>
        <taxon>Burkholderiaceae</taxon>
        <taxon>Cupriavidus</taxon>
    </lineage>
</organism>
<dbReference type="Gene3D" id="2.20.200.10">
    <property type="entry name" value="Outer membrane efflux proteins (OEP)"/>
    <property type="match status" value="1"/>
</dbReference>
<evidence type="ECO:0000256" key="1">
    <source>
        <dbReference type="ARBA" id="ARBA00007613"/>
    </source>
</evidence>
<dbReference type="Pfam" id="PF02321">
    <property type="entry name" value="OEP"/>
    <property type="match status" value="2"/>
</dbReference>